<dbReference type="RefSeq" id="WP_343892563.1">
    <property type="nucleotide sequence ID" value="NZ_BAAAEH010000060.1"/>
</dbReference>
<comment type="caution">
    <text evidence="1">The sequence shown here is derived from an EMBL/GenBank/DDBJ whole genome shotgun (WGS) entry which is preliminary data.</text>
</comment>
<proteinExistence type="predicted"/>
<evidence type="ECO:0000313" key="1">
    <source>
        <dbReference type="EMBL" id="MEN2791566.1"/>
    </source>
</evidence>
<accession>A0ABU9Y6Z3</accession>
<sequence length="213" mass="21541">MTYIPGIPTSETNSLPVLGTGLYTSGAITALSTGQIGTLAVDVSRNLRALVTVNSATGADGVSNGAIGFGQTSSQGTATNNLFAMAQYLFNGTSWDRQKKPNSGARLLSSAATTNATSVKAAAGDLFKVSGNNTVASKRYLKLYNKASAPTVGTDTPVLTFVLPASAPFAIDLAANGHYFSAGIAYAITGAAADADTTAIAAGDIECLNLTYA</sequence>
<gene>
    <name evidence="1" type="ORF">ABC974_18165</name>
</gene>
<reference evidence="1 2" key="1">
    <citation type="submission" date="2024-05" db="EMBL/GenBank/DDBJ databases">
        <authorList>
            <person name="Liu Q."/>
            <person name="Xin Y.-H."/>
        </authorList>
    </citation>
    <scope>NUCLEOTIDE SEQUENCE [LARGE SCALE GENOMIC DNA]</scope>
    <source>
        <strain evidence="1 2">CGMCC 1.10181</strain>
    </source>
</reference>
<name>A0ABU9Y6Z3_9SPHN</name>
<dbReference type="EMBL" id="JBDIME010000018">
    <property type="protein sequence ID" value="MEN2791566.1"/>
    <property type="molecule type" value="Genomic_DNA"/>
</dbReference>
<keyword evidence="2" id="KW-1185">Reference proteome</keyword>
<protein>
    <submittedName>
        <fullName evidence="1">Uncharacterized protein</fullName>
    </submittedName>
</protein>
<dbReference type="Proteomes" id="UP001419910">
    <property type="component" value="Unassembled WGS sequence"/>
</dbReference>
<organism evidence="1 2">
    <name type="scientific">Sphingomonas oligophenolica</name>
    <dbReference type="NCBI Taxonomy" id="301154"/>
    <lineage>
        <taxon>Bacteria</taxon>
        <taxon>Pseudomonadati</taxon>
        <taxon>Pseudomonadota</taxon>
        <taxon>Alphaproteobacteria</taxon>
        <taxon>Sphingomonadales</taxon>
        <taxon>Sphingomonadaceae</taxon>
        <taxon>Sphingomonas</taxon>
    </lineage>
</organism>
<evidence type="ECO:0000313" key="2">
    <source>
        <dbReference type="Proteomes" id="UP001419910"/>
    </source>
</evidence>